<dbReference type="SUPFAM" id="SSF52540">
    <property type="entry name" value="P-loop containing nucleoside triphosphate hydrolases"/>
    <property type="match status" value="1"/>
</dbReference>
<feature type="transmembrane region" description="Helical" evidence="4">
    <location>
        <begin position="30"/>
        <end position="47"/>
    </location>
</feature>
<dbReference type="InterPro" id="IPR002543">
    <property type="entry name" value="FtsK_dom"/>
</dbReference>
<dbReference type="AlphaFoldDB" id="A0A1B1N6C2"/>
<dbReference type="STRING" id="1462996.AWM70_22290"/>
<feature type="domain" description="FtsK" evidence="5">
    <location>
        <begin position="249"/>
        <end position="433"/>
    </location>
</feature>
<keyword evidence="4" id="KW-0812">Transmembrane</keyword>
<keyword evidence="2 3" id="KW-0067">ATP-binding</keyword>
<feature type="transmembrane region" description="Helical" evidence="4">
    <location>
        <begin position="7"/>
        <end position="24"/>
    </location>
</feature>
<organism evidence="6 7">
    <name type="scientific">Paenibacillus yonginensis</name>
    <dbReference type="NCBI Taxonomy" id="1462996"/>
    <lineage>
        <taxon>Bacteria</taxon>
        <taxon>Bacillati</taxon>
        <taxon>Bacillota</taxon>
        <taxon>Bacilli</taxon>
        <taxon>Bacillales</taxon>
        <taxon>Paenibacillaceae</taxon>
        <taxon>Paenibacillus</taxon>
    </lineage>
</organism>
<dbReference type="Gene3D" id="3.40.50.300">
    <property type="entry name" value="P-loop containing nucleotide triphosphate hydrolases"/>
    <property type="match status" value="1"/>
</dbReference>
<reference evidence="6 7" key="1">
    <citation type="submission" date="2016-01" db="EMBL/GenBank/DDBJ databases">
        <title>Complete Genome Sequence of Paenibacillus yonginensis DCY84, a novel Plant Growth-Promoting Bacteria with Elicitation of Induced Systemic Resistance.</title>
        <authorList>
            <person name="Kim Y.J."/>
            <person name="Yang D.C."/>
            <person name="Sukweenadhi J."/>
        </authorList>
    </citation>
    <scope>NUCLEOTIDE SEQUENCE [LARGE SCALE GENOMIC DNA]</scope>
    <source>
        <strain evidence="6 7">DCY84</strain>
    </source>
</reference>
<feature type="binding site" evidence="3">
    <location>
        <begin position="266"/>
        <end position="273"/>
    </location>
    <ligand>
        <name>ATP</name>
        <dbReference type="ChEBI" id="CHEBI:30616"/>
    </ligand>
</feature>
<dbReference type="PANTHER" id="PTHR22683">
    <property type="entry name" value="SPORULATION PROTEIN RELATED"/>
    <property type="match status" value="1"/>
</dbReference>
<evidence type="ECO:0000256" key="1">
    <source>
        <dbReference type="ARBA" id="ARBA00022741"/>
    </source>
</evidence>
<dbReference type="PROSITE" id="PS50901">
    <property type="entry name" value="FTSK"/>
    <property type="match status" value="1"/>
</dbReference>
<keyword evidence="4" id="KW-1133">Transmembrane helix</keyword>
<dbReference type="Proteomes" id="UP000092573">
    <property type="component" value="Chromosome"/>
</dbReference>
<sequence length="515" mass="57868">MWLLGSAVGASFTIIILHWISWFPFDWLPISLLTVAFFFIVCTFKGYKLFPIIRAFTAEHEASEHLFYASLADLHKQAKALLFSKRIKNLSQIQTAIHSVGFQQRQAESIYFDKSNELVVNEPKSAAAGNNASTYYPMKKAWERFFNEVFRLKEGTYDVPLHRDLGTTEIYVWDIPSIAFSRWEENLTRIEAYLKKVVFSIYRDFDGIGTVGVEIAKQPLPKEIIFQHMIDLHAATQASESVIVGVNCKGTVAWNYRKIPHGLVAGTTGAGKSTALYSIILQLQRQAHLPVFIDLKGGVSFGFVEDVGYPVATTKEAALQLVKGAVQEVERREKLLKEWGVSPDITVYNEMTGSNLPEIFIVFDEFAQFTDKWQGLDEGMACIKTIAAKGRSNGVHLLIATQRPSQESLGSTDFRSNISFRCIGRMDSQASSQIALGNSAAFERLPSTDYSGLFIVRGTDAPMDSLLKVPYVNDIDFRRLFLGYRNPHEGYAFGSGIHLNKSDQQEVGRNYNDIF</sequence>
<evidence type="ECO:0000259" key="5">
    <source>
        <dbReference type="PROSITE" id="PS50901"/>
    </source>
</evidence>
<keyword evidence="1 3" id="KW-0547">Nucleotide-binding</keyword>
<name>A0A1B1N6C2_9BACL</name>
<dbReference type="EMBL" id="CP014167">
    <property type="protein sequence ID" value="ANS76976.1"/>
    <property type="molecule type" value="Genomic_DNA"/>
</dbReference>
<dbReference type="InterPro" id="IPR050206">
    <property type="entry name" value="FtsK/SpoIIIE/SftA"/>
</dbReference>
<keyword evidence="4" id="KW-0472">Membrane</keyword>
<keyword evidence="7" id="KW-1185">Reference proteome</keyword>
<evidence type="ECO:0000256" key="3">
    <source>
        <dbReference type="PROSITE-ProRule" id="PRU00289"/>
    </source>
</evidence>
<dbReference type="GO" id="GO:0003677">
    <property type="term" value="F:DNA binding"/>
    <property type="evidence" value="ECO:0007669"/>
    <property type="project" value="InterPro"/>
</dbReference>
<protein>
    <recommendedName>
        <fullName evidence="5">FtsK domain-containing protein</fullName>
    </recommendedName>
</protein>
<dbReference type="CDD" id="cd01127">
    <property type="entry name" value="TrwB_TraG_TraD_VirD4"/>
    <property type="match status" value="1"/>
</dbReference>
<dbReference type="PANTHER" id="PTHR22683:SF1">
    <property type="entry name" value="TYPE VII SECRETION SYSTEM PROTEIN ESSC"/>
    <property type="match status" value="1"/>
</dbReference>
<proteinExistence type="predicted"/>
<accession>A0A1B1N6C2</accession>
<evidence type="ECO:0000256" key="2">
    <source>
        <dbReference type="ARBA" id="ARBA00022840"/>
    </source>
</evidence>
<evidence type="ECO:0000256" key="4">
    <source>
        <dbReference type="SAM" id="Phobius"/>
    </source>
</evidence>
<gene>
    <name evidence="6" type="ORF">AWM70_22290</name>
</gene>
<dbReference type="KEGG" id="pyg:AWM70_22290"/>
<dbReference type="OrthoDB" id="2511091at2"/>
<dbReference type="GO" id="GO:0005524">
    <property type="term" value="F:ATP binding"/>
    <property type="evidence" value="ECO:0007669"/>
    <property type="project" value="UniProtKB-UniRule"/>
</dbReference>
<evidence type="ECO:0000313" key="7">
    <source>
        <dbReference type="Proteomes" id="UP000092573"/>
    </source>
</evidence>
<dbReference type="InterPro" id="IPR027417">
    <property type="entry name" value="P-loop_NTPase"/>
</dbReference>
<dbReference type="RefSeq" id="WP_068700132.1">
    <property type="nucleotide sequence ID" value="NZ_CP014167.1"/>
</dbReference>
<evidence type="ECO:0000313" key="6">
    <source>
        <dbReference type="EMBL" id="ANS76976.1"/>
    </source>
</evidence>
<dbReference type="Pfam" id="PF01580">
    <property type="entry name" value="FtsK_SpoIIIE"/>
    <property type="match status" value="1"/>
</dbReference>